<keyword evidence="1" id="KW-0812">Transmembrane</keyword>
<dbReference type="EMBL" id="OBDZ01000001">
    <property type="protein sequence ID" value="SNY05945.1"/>
    <property type="molecule type" value="Genomic_DNA"/>
</dbReference>
<protein>
    <submittedName>
        <fullName evidence="2">Uncharacterized conserved protein YqhQ</fullName>
    </submittedName>
</protein>
<feature type="transmembrane region" description="Helical" evidence="1">
    <location>
        <begin position="114"/>
        <end position="132"/>
    </location>
</feature>
<dbReference type="STRING" id="1413210.U472_10525"/>
<reference evidence="3" key="1">
    <citation type="submission" date="2017-09" db="EMBL/GenBank/DDBJ databases">
        <authorList>
            <person name="Varghese N."/>
            <person name="Submissions S."/>
        </authorList>
    </citation>
    <scope>NUCLEOTIDE SEQUENCE [LARGE SCALE GENOMIC DNA]</scope>
    <source>
        <strain evidence="3">MSL47</strain>
    </source>
</reference>
<proteinExistence type="predicted"/>
<feature type="transmembrane region" description="Helical" evidence="1">
    <location>
        <begin position="78"/>
        <end position="98"/>
    </location>
</feature>
<organism evidence="2 3">
    <name type="scientific">Orenia metallireducens</name>
    <dbReference type="NCBI Taxonomy" id="1413210"/>
    <lineage>
        <taxon>Bacteria</taxon>
        <taxon>Bacillati</taxon>
        <taxon>Bacillota</taxon>
        <taxon>Clostridia</taxon>
        <taxon>Halanaerobiales</taxon>
        <taxon>Halobacteroidaceae</taxon>
        <taxon>Orenia</taxon>
    </lineage>
</organism>
<evidence type="ECO:0000313" key="3">
    <source>
        <dbReference type="Proteomes" id="UP000219573"/>
    </source>
</evidence>
<accession>A0A285F3U8</accession>
<dbReference type="PANTHER" id="PTHR42867">
    <property type="entry name" value="MEMBRANE PROTEIN-RELATED"/>
    <property type="match status" value="1"/>
</dbReference>
<keyword evidence="1" id="KW-0472">Membrane</keyword>
<gene>
    <name evidence="2" type="ORF">SAMN06265827_101183</name>
</gene>
<evidence type="ECO:0000313" key="2">
    <source>
        <dbReference type="EMBL" id="SNY05945.1"/>
    </source>
</evidence>
<dbReference type="Pfam" id="PF07136">
    <property type="entry name" value="DUF1385"/>
    <property type="match status" value="1"/>
</dbReference>
<feature type="transmembrane region" description="Helical" evidence="1">
    <location>
        <begin position="172"/>
        <end position="190"/>
    </location>
</feature>
<name>A0A285F3U8_9FIRM</name>
<dbReference type="Proteomes" id="UP000219573">
    <property type="component" value="Unassembled WGS sequence"/>
</dbReference>
<keyword evidence="3" id="KW-1185">Reference proteome</keyword>
<evidence type="ECO:0000256" key="1">
    <source>
        <dbReference type="SAM" id="Phobius"/>
    </source>
</evidence>
<dbReference type="OrthoDB" id="5242995at2"/>
<dbReference type="PANTHER" id="PTHR42867:SF1">
    <property type="entry name" value="MEMBRANE PROTEIN-RELATED"/>
    <property type="match status" value="1"/>
</dbReference>
<sequence length="258" mass="29288">MKIGGRAYKNGVRLVGPNYSVKAYYQNGELRYSISKKLVKDNQVIALIKKIPILRGIYSLFTALISFFKEATGNPKRYWLILLLLLLDIIIEGYLILMPESSSALLNSIPDLNIYWDILIWTSIAFLLRATLLKETFKFHGAEHKAVNHYENNFKNPLIEQSRLANRCGTNLVVFYMIILNLFIFLGININELLGNLLAIGIAYEIITYGTDSLLSVAYLAQCFTTLEPDEKHLRAAETALRVLISKEEEETPPSIIV</sequence>
<dbReference type="AlphaFoldDB" id="A0A285F3U8"/>
<dbReference type="InterPro" id="IPR010787">
    <property type="entry name" value="DUF1385"/>
</dbReference>
<dbReference type="RefSeq" id="WP_097016221.1">
    <property type="nucleotide sequence ID" value="NZ_OBDZ01000001.1"/>
</dbReference>
<keyword evidence="1" id="KW-1133">Transmembrane helix</keyword>